<evidence type="ECO:0000313" key="2">
    <source>
        <dbReference type="EMBL" id="RDX77044.1"/>
    </source>
</evidence>
<evidence type="ECO:0000313" key="3">
    <source>
        <dbReference type="Proteomes" id="UP000257109"/>
    </source>
</evidence>
<protein>
    <submittedName>
        <fullName evidence="2">Uncharacterized protein</fullName>
    </submittedName>
</protein>
<keyword evidence="3" id="KW-1185">Reference proteome</keyword>
<comment type="caution">
    <text evidence="2">The sequence shown here is derived from an EMBL/GenBank/DDBJ whole genome shotgun (WGS) entry which is preliminary data.</text>
</comment>
<organism evidence="2 3">
    <name type="scientific">Mucuna pruriens</name>
    <name type="common">Velvet bean</name>
    <name type="synonym">Dolichos pruriens</name>
    <dbReference type="NCBI Taxonomy" id="157652"/>
    <lineage>
        <taxon>Eukaryota</taxon>
        <taxon>Viridiplantae</taxon>
        <taxon>Streptophyta</taxon>
        <taxon>Embryophyta</taxon>
        <taxon>Tracheophyta</taxon>
        <taxon>Spermatophyta</taxon>
        <taxon>Magnoliopsida</taxon>
        <taxon>eudicotyledons</taxon>
        <taxon>Gunneridae</taxon>
        <taxon>Pentapetalae</taxon>
        <taxon>rosids</taxon>
        <taxon>fabids</taxon>
        <taxon>Fabales</taxon>
        <taxon>Fabaceae</taxon>
        <taxon>Papilionoideae</taxon>
        <taxon>50 kb inversion clade</taxon>
        <taxon>NPAAA clade</taxon>
        <taxon>indigoferoid/millettioid clade</taxon>
        <taxon>Phaseoleae</taxon>
        <taxon>Mucuna</taxon>
    </lineage>
</organism>
<dbReference type="AlphaFoldDB" id="A0A371FFE8"/>
<evidence type="ECO:0000256" key="1">
    <source>
        <dbReference type="SAM" id="MobiDB-lite"/>
    </source>
</evidence>
<proteinExistence type="predicted"/>
<feature type="region of interest" description="Disordered" evidence="1">
    <location>
        <begin position="1"/>
        <end position="20"/>
    </location>
</feature>
<gene>
    <name evidence="2" type="ORF">CR513_42891</name>
</gene>
<accession>A0A371FFE8</accession>
<name>A0A371FFE8_MUCPR</name>
<dbReference type="EMBL" id="QJKJ01009303">
    <property type="protein sequence ID" value="RDX77044.1"/>
    <property type="molecule type" value="Genomic_DNA"/>
</dbReference>
<feature type="non-terminal residue" evidence="2">
    <location>
        <position position="47"/>
    </location>
</feature>
<reference evidence="2" key="1">
    <citation type="submission" date="2018-05" db="EMBL/GenBank/DDBJ databases">
        <title>Draft genome of Mucuna pruriens seed.</title>
        <authorList>
            <person name="Nnadi N.E."/>
            <person name="Vos R."/>
            <person name="Hasami M.H."/>
            <person name="Devisetty U.K."/>
            <person name="Aguiy J.C."/>
        </authorList>
    </citation>
    <scope>NUCLEOTIDE SEQUENCE [LARGE SCALE GENOMIC DNA]</scope>
    <source>
        <strain evidence="2">JCA_2017</strain>
    </source>
</reference>
<sequence length="47" mass="4994">MLSKSETPSDNCPFSPPTSLSSRLTLSVICLISKLFASLSSSSLMQT</sequence>
<feature type="compositionally biased region" description="Polar residues" evidence="1">
    <location>
        <begin position="1"/>
        <end position="12"/>
    </location>
</feature>
<dbReference type="Proteomes" id="UP000257109">
    <property type="component" value="Unassembled WGS sequence"/>
</dbReference>